<feature type="transmembrane region" description="Helical" evidence="5">
    <location>
        <begin position="70"/>
        <end position="87"/>
    </location>
</feature>
<dbReference type="PANTHER" id="PTHR23508">
    <property type="entry name" value="CARBOXYLIC ACID TRANSPORTER PROTEIN HOMOLOG"/>
    <property type="match status" value="1"/>
</dbReference>
<reference evidence="7 8" key="1">
    <citation type="submission" date="2019-11" db="EMBL/GenBank/DDBJ databases">
        <title>Metabolism of dissolved organic matter in forest soils.</title>
        <authorList>
            <person name="Cyle K.T."/>
            <person name="Wilhelm R.C."/>
            <person name="Martinez C.E."/>
        </authorList>
    </citation>
    <scope>NUCLEOTIDE SEQUENCE [LARGE SCALE GENOMIC DNA]</scope>
    <source>
        <strain evidence="7 8">1N</strain>
    </source>
</reference>
<evidence type="ECO:0000259" key="6">
    <source>
        <dbReference type="PROSITE" id="PS50850"/>
    </source>
</evidence>
<proteinExistence type="predicted"/>
<evidence type="ECO:0000256" key="2">
    <source>
        <dbReference type="ARBA" id="ARBA00022692"/>
    </source>
</evidence>
<dbReference type="InterPro" id="IPR036259">
    <property type="entry name" value="MFS_trans_sf"/>
</dbReference>
<sequence>MRRQRIVNQLNVSDFIAKSDFRRFHFFLLVIGFFCVIFDGYDTAVFGAILPPIMKEWHLSAVEAGALGSYSLFGMLFGSITFGVLSDRFGRKRMVAVTVVLFSLFTALGGVAPGPRLFGLFRFIAGLGLGGILPNAIAMLTDYSPRKTRTTITAIVMCGYCLGGMLSPLIGILAIASYGWRFVLWMGAVPLIFLPLAYRYMPESSFILLREGRRQELLALLSRINPARKIESDAQLYEAHEVSARIPLAGLFTENRAMSTAMFTTAIFFHLILGYGLINWLPKLMLEAGFTMRSSLMFLLVLQCGAIVGTVVMGYVGDRYPLKRILTGLYLLGSVTMVLFALNRNATWAYVLIAVAGVPVVGAQNLVQVYMSQFYPVFVRSTALGFSSSVGRIGGMLGPLLAGWLVSMSFSIHNMFFTFAIPGLCSALAISAVQHRHSSDRSRDTGARLHVPLIGELEK</sequence>
<feature type="transmembrane region" description="Helical" evidence="5">
    <location>
        <begin position="383"/>
        <end position="406"/>
    </location>
</feature>
<feature type="transmembrane region" description="Helical" evidence="5">
    <location>
        <begin position="325"/>
        <end position="342"/>
    </location>
</feature>
<name>A0ABX2C236_9BURK</name>
<feature type="transmembrane region" description="Helical" evidence="5">
    <location>
        <begin position="261"/>
        <end position="281"/>
    </location>
</feature>
<evidence type="ECO:0000256" key="5">
    <source>
        <dbReference type="SAM" id="Phobius"/>
    </source>
</evidence>
<organism evidence="7 8">
    <name type="scientific">Paraburkholderia solitsugae</name>
    <dbReference type="NCBI Taxonomy" id="2675748"/>
    <lineage>
        <taxon>Bacteria</taxon>
        <taxon>Pseudomonadati</taxon>
        <taxon>Pseudomonadota</taxon>
        <taxon>Betaproteobacteria</taxon>
        <taxon>Burkholderiales</taxon>
        <taxon>Burkholderiaceae</taxon>
        <taxon>Paraburkholderia</taxon>
    </lineage>
</organism>
<protein>
    <submittedName>
        <fullName evidence="7">MFS transporter</fullName>
    </submittedName>
</protein>
<dbReference type="CDD" id="cd17365">
    <property type="entry name" value="MFS_PcaK_like"/>
    <property type="match status" value="1"/>
</dbReference>
<keyword evidence="8" id="KW-1185">Reference proteome</keyword>
<feature type="transmembrane region" description="Helical" evidence="5">
    <location>
        <begin position="94"/>
        <end position="114"/>
    </location>
</feature>
<evidence type="ECO:0000256" key="1">
    <source>
        <dbReference type="ARBA" id="ARBA00004141"/>
    </source>
</evidence>
<dbReference type="InterPro" id="IPR011701">
    <property type="entry name" value="MFS"/>
</dbReference>
<evidence type="ECO:0000256" key="3">
    <source>
        <dbReference type="ARBA" id="ARBA00022989"/>
    </source>
</evidence>
<dbReference type="InterPro" id="IPR020846">
    <property type="entry name" value="MFS_dom"/>
</dbReference>
<dbReference type="Pfam" id="PF07690">
    <property type="entry name" value="MFS_1"/>
    <property type="match status" value="1"/>
</dbReference>
<dbReference type="PROSITE" id="PS50850">
    <property type="entry name" value="MFS"/>
    <property type="match status" value="1"/>
</dbReference>
<keyword evidence="3 5" id="KW-1133">Transmembrane helix</keyword>
<feature type="transmembrane region" description="Helical" evidence="5">
    <location>
        <begin position="182"/>
        <end position="201"/>
    </location>
</feature>
<evidence type="ECO:0000313" key="7">
    <source>
        <dbReference type="EMBL" id="NPT46994.1"/>
    </source>
</evidence>
<dbReference type="Proteomes" id="UP000652198">
    <property type="component" value="Unassembled WGS sequence"/>
</dbReference>
<evidence type="ECO:0000256" key="4">
    <source>
        <dbReference type="ARBA" id="ARBA00023136"/>
    </source>
</evidence>
<evidence type="ECO:0000313" key="8">
    <source>
        <dbReference type="Proteomes" id="UP000652198"/>
    </source>
</evidence>
<keyword evidence="2 5" id="KW-0812">Transmembrane</keyword>
<keyword evidence="4 5" id="KW-0472">Membrane</keyword>
<feature type="transmembrane region" description="Helical" evidence="5">
    <location>
        <begin position="348"/>
        <end position="371"/>
    </location>
</feature>
<feature type="transmembrane region" description="Helical" evidence="5">
    <location>
        <begin position="120"/>
        <end position="140"/>
    </location>
</feature>
<feature type="transmembrane region" description="Helical" evidence="5">
    <location>
        <begin position="152"/>
        <end position="176"/>
    </location>
</feature>
<dbReference type="EMBL" id="WOEY01000152">
    <property type="protein sequence ID" value="NPT46994.1"/>
    <property type="molecule type" value="Genomic_DNA"/>
</dbReference>
<feature type="transmembrane region" description="Helical" evidence="5">
    <location>
        <begin position="26"/>
        <end position="50"/>
    </location>
</feature>
<dbReference type="Gene3D" id="1.20.1250.20">
    <property type="entry name" value="MFS general substrate transporter like domains"/>
    <property type="match status" value="1"/>
</dbReference>
<accession>A0ABX2C236</accession>
<dbReference type="SUPFAM" id="SSF103473">
    <property type="entry name" value="MFS general substrate transporter"/>
    <property type="match status" value="1"/>
</dbReference>
<feature type="transmembrane region" description="Helical" evidence="5">
    <location>
        <begin position="412"/>
        <end position="433"/>
    </location>
</feature>
<feature type="transmembrane region" description="Helical" evidence="5">
    <location>
        <begin position="296"/>
        <end position="316"/>
    </location>
</feature>
<comment type="subcellular location">
    <subcellularLocation>
        <location evidence="1">Membrane</location>
        <topology evidence="1">Multi-pass membrane protein</topology>
    </subcellularLocation>
</comment>
<comment type="caution">
    <text evidence="7">The sequence shown here is derived from an EMBL/GenBank/DDBJ whole genome shotgun (WGS) entry which is preliminary data.</text>
</comment>
<feature type="domain" description="Major facilitator superfamily (MFS) profile" evidence="6">
    <location>
        <begin position="28"/>
        <end position="438"/>
    </location>
</feature>
<gene>
    <name evidence="7" type="ORF">GNZ12_38000</name>
</gene>
<dbReference type="PANTHER" id="PTHR23508:SF10">
    <property type="entry name" value="CARBOXYLIC ACID TRANSPORTER PROTEIN HOMOLOG"/>
    <property type="match status" value="1"/>
</dbReference>